<dbReference type="Proteomes" id="UP001056120">
    <property type="component" value="Linkage Group LG01"/>
</dbReference>
<evidence type="ECO:0000313" key="2">
    <source>
        <dbReference type="Proteomes" id="UP001056120"/>
    </source>
</evidence>
<gene>
    <name evidence="1" type="ORF">L1987_03101</name>
</gene>
<comment type="caution">
    <text evidence="1">The sequence shown here is derived from an EMBL/GenBank/DDBJ whole genome shotgun (WGS) entry which is preliminary data.</text>
</comment>
<evidence type="ECO:0000313" key="1">
    <source>
        <dbReference type="EMBL" id="KAI3828988.1"/>
    </source>
</evidence>
<dbReference type="EMBL" id="CM042018">
    <property type="protein sequence ID" value="KAI3828988.1"/>
    <property type="molecule type" value="Genomic_DNA"/>
</dbReference>
<accession>A0ACB9K9T3</accession>
<protein>
    <submittedName>
        <fullName evidence="1">Uncharacterized protein</fullName>
    </submittedName>
</protein>
<proteinExistence type="predicted"/>
<reference evidence="1 2" key="2">
    <citation type="journal article" date="2022" name="Mol. Ecol. Resour.">
        <title>The genomes of chicory, endive, great burdock and yacon provide insights into Asteraceae paleo-polyploidization history and plant inulin production.</title>
        <authorList>
            <person name="Fan W."/>
            <person name="Wang S."/>
            <person name="Wang H."/>
            <person name="Wang A."/>
            <person name="Jiang F."/>
            <person name="Liu H."/>
            <person name="Zhao H."/>
            <person name="Xu D."/>
            <person name="Zhang Y."/>
        </authorList>
    </citation>
    <scope>NUCLEOTIDE SEQUENCE [LARGE SCALE GENOMIC DNA]</scope>
    <source>
        <strain evidence="2">cv. Yunnan</strain>
        <tissue evidence="1">Leaves</tissue>
    </source>
</reference>
<sequence length="94" mass="9834">MNRLEDGGVTAALDVVMEVGAEEVFEVDAVREAEKAVNLESDRRGGGEHVCDLIVEAVAVAEESDEVSDEWVGLGTWGFHGGVTATGESVEEGG</sequence>
<organism evidence="1 2">
    <name type="scientific">Smallanthus sonchifolius</name>
    <dbReference type="NCBI Taxonomy" id="185202"/>
    <lineage>
        <taxon>Eukaryota</taxon>
        <taxon>Viridiplantae</taxon>
        <taxon>Streptophyta</taxon>
        <taxon>Embryophyta</taxon>
        <taxon>Tracheophyta</taxon>
        <taxon>Spermatophyta</taxon>
        <taxon>Magnoliopsida</taxon>
        <taxon>eudicotyledons</taxon>
        <taxon>Gunneridae</taxon>
        <taxon>Pentapetalae</taxon>
        <taxon>asterids</taxon>
        <taxon>campanulids</taxon>
        <taxon>Asterales</taxon>
        <taxon>Asteraceae</taxon>
        <taxon>Asteroideae</taxon>
        <taxon>Heliantheae alliance</taxon>
        <taxon>Millerieae</taxon>
        <taxon>Smallanthus</taxon>
    </lineage>
</organism>
<keyword evidence="2" id="KW-1185">Reference proteome</keyword>
<name>A0ACB9K9T3_9ASTR</name>
<reference evidence="2" key="1">
    <citation type="journal article" date="2022" name="Mol. Ecol. Resour.">
        <title>The genomes of chicory, endive, great burdock and yacon provide insights into Asteraceae palaeo-polyploidization history and plant inulin production.</title>
        <authorList>
            <person name="Fan W."/>
            <person name="Wang S."/>
            <person name="Wang H."/>
            <person name="Wang A."/>
            <person name="Jiang F."/>
            <person name="Liu H."/>
            <person name="Zhao H."/>
            <person name="Xu D."/>
            <person name="Zhang Y."/>
        </authorList>
    </citation>
    <scope>NUCLEOTIDE SEQUENCE [LARGE SCALE GENOMIC DNA]</scope>
    <source>
        <strain evidence="2">cv. Yunnan</strain>
    </source>
</reference>